<organism evidence="2 3">
    <name type="scientific">Modicella reniformis</name>
    <dbReference type="NCBI Taxonomy" id="1440133"/>
    <lineage>
        <taxon>Eukaryota</taxon>
        <taxon>Fungi</taxon>
        <taxon>Fungi incertae sedis</taxon>
        <taxon>Mucoromycota</taxon>
        <taxon>Mortierellomycotina</taxon>
        <taxon>Mortierellomycetes</taxon>
        <taxon>Mortierellales</taxon>
        <taxon>Mortierellaceae</taxon>
        <taxon>Modicella</taxon>
    </lineage>
</organism>
<dbReference type="AlphaFoldDB" id="A0A9P6MCT4"/>
<reference evidence="2" key="1">
    <citation type="journal article" date="2020" name="Fungal Divers.">
        <title>Resolving the Mortierellaceae phylogeny through synthesis of multi-gene phylogenetics and phylogenomics.</title>
        <authorList>
            <person name="Vandepol N."/>
            <person name="Liber J."/>
            <person name="Desiro A."/>
            <person name="Na H."/>
            <person name="Kennedy M."/>
            <person name="Barry K."/>
            <person name="Grigoriev I.V."/>
            <person name="Miller A.N."/>
            <person name="O'Donnell K."/>
            <person name="Stajich J.E."/>
            <person name="Bonito G."/>
        </authorList>
    </citation>
    <scope>NUCLEOTIDE SEQUENCE</scope>
    <source>
        <strain evidence="2">MES-2147</strain>
    </source>
</reference>
<accession>A0A9P6MCT4</accession>
<feature type="region of interest" description="Disordered" evidence="1">
    <location>
        <begin position="67"/>
        <end position="101"/>
    </location>
</feature>
<name>A0A9P6MCT4_9FUNG</name>
<dbReference type="Proteomes" id="UP000749646">
    <property type="component" value="Unassembled WGS sequence"/>
</dbReference>
<evidence type="ECO:0000313" key="2">
    <source>
        <dbReference type="EMBL" id="KAF9992120.1"/>
    </source>
</evidence>
<comment type="caution">
    <text evidence="2">The sequence shown here is derived from an EMBL/GenBank/DDBJ whole genome shotgun (WGS) entry which is preliminary data.</text>
</comment>
<evidence type="ECO:0000313" key="3">
    <source>
        <dbReference type="Proteomes" id="UP000749646"/>
    </source>
</evidence>
<protein>
    <submittedName>
        <fullName evidence="2">Uncharacterized protein</fullName>
    </submittedName>
</protein>
<proteinExistence type="predicted"/>
<feature type="non-terminal residue" evidence="2">
    <location>
        <position position="140"/>
    </location>
</feature>
<evidence type="ECO:0000256" key="1">
    <source>
        <dbReference type="SAM" id="MobiDB-lite"/>
    </source>
</evidence>
<feature type="non-terminal residue" evidence="2">
    <location>
        <position position="1"/>
    </location>
</feature>
<feature type="compositionally biased region" description="Low complexity" evidence="1">
    <location>
        <begin position="70"/>
        <end position="83"/>
    </location>
</feature>
<keyword evidence="3" id="KW-1185">Reference proteome</keyword>
<gene>
    <name evidence="2" type="ORF">BGZ65_012655</name>
</gene>
<dbReference type="EMBL" id="JAAAHW010002350">
    <property type="protein sequence ID" value="KAF9992120.1"/>
    <property type="molecule type" value="Genomic_DNA"/>
</dbReference>
<sequence length="140" mass="15450">ERARICCGRGRGISYLKEVPPSVTNLWGHTDLRHRDVLAAAFGPGTHFTFTQLIKKVDILGWKREEPAKARAPARAPAQAQAKAEARVNAPTKAQAPSTSSQSKMEFVRVFLVSSMWLQVTCAANKYKNLQPSGTRFEIA</sequence>